<dbReference type="AlphaFoldDB" id="A0A8J2XXF1"/>
<reference evidence="7" key="1">
    <citation type="journal article" date="2014" name="Int. J. Syst. Evol. Microbiol.">
        <title>Complete genome sequence of Corynebacterium casei LMG S-19264T (=DSM 44701T), isolated from a smear-ripened cheese.</title>
        <authorList>
            <consortium name="US DOE Joint Genome Institute (JGI-PGF)"/>
            <person name="Walter F."/>
            <person name="Albersmeier A."/>
            <person name="Kalinowski J."/>
            <person name="Ruckert C."/>
        </authorList>
    </citation>
    <scope>NUCLEOTIDE SEQUENCE</scope>
    <source>
        <strain evidence="7">CCM 7086</strain>
    </source>
</reference>
<keyword evidence="1" id="KW-0677">Repeat</keyword>
<gene>
    <name evidence="7" type="ORF">GCM10007205_19230</name>
</gene>
<dbReference type="Gene3D" id="3.10.450.50">
    <property type="match status" value="1"/>
</dbReference>
<evidence type="ECO:0000313" key="8">
    <source>
        <dbReference type="Proteomes" id="UP000620266"/>
    </source>
</evidence>
<feature type="domain" description="Cds6 C-terminal" evidence="6">
    <location>
        <begin position="253"/>
        <end position="356"/>
    </location>
</feature>
<dbReference type="SMART" id="SM00028">
    <property type="entry name" value="TPR"/>
    <property type="match status" value="3"/>
</dbReference>
<feature type="region of interest" description="Disordered" evidence="4">
    <location>
        <begin position="173"/>
        <end position="246"/>
    </location>
</feature>
<accession>A0A8J2XXF1</accession>
<dbReference type="InterPro" id="IPR056203">
    <property type="entry name" value="Cds6_C"/>
</dbReference>
<evidence type="ECO:0000256" key="1">
    <source>
        <dbReference type="ARBA" id="ARBA00022737"/>
    </source>
</evidence>
<dbReference type="InterPro" id="IPR011990">
    <property type="entry name" value="TPR-like_helical_dom_sf"/>
</dbReference>
<evidence type="ECO:0000256" key="3">
    <source>
        <dbReference type="PROSITE-ProRule" id="PRU00339"/>
    </source>
</evidence>
<reference evidence="7" key="2">
    <citation type="submission" date="2020-09" db="EMBL/GenBank/DDBJ databases">
        <authorList>
            <person name="Sun Q."/>
            <person name="Sedlacek I."/>
        </authorList>
    </citation>
    <scope>NUCLEOTIDE SEQUENCE</scope>
    <source>
        <strain evidence="7">CCM 7086</strain>
    </source>
</reference>
<dbReference type="Pfam" id="PF24125">
    <property type="entry name" value="Cds6_C"/>
    <property type="match status" value="1"/>
</dbReference>
<protein>
    <recommendedName>
        <fullName evidence="6">Cds6 C-terminal domain-containing protein</fullName>
    </recommendedName>
</protein>
<dbReference type="Proteomes" id="UP000620266">
    <property type="component" value="Unassembled WGS sequence"/>
</dbReference>
<comment type="caution">
    <text evidence="7">The sequence shown here is derived from an EMBL/GenBank/DDBJ whole genome shotgun (WGS) entry which is preliminary data.</text>
</comment>
<name>A0A8J2XXF1_9BURK</name>
<keyword evidence="5" id="KW-0732">Signal</keyword>
<dbReference type="PROSITE" id="PS50293">
    <property type="entry name" value="TPR_REGION"/>
    <property type="match status" value="1"/>
</dbReference>
<dbReference type="Pfam" id="PF13414">
    <property type="entry name" value="TPR_11"/>
    <property type="match status" value="1"/>
</dbReference>
<evidence type="ECO:0000256" key="5">
    <source>
        <dbReference type="SAM" id="SignalP"/>
    </source>
</evidence>
<evidence type="ECO:0000313" key="7">
    <source>
        <dbReference type="EMBL" id="GGC10289.1"/>
    </source>
</evidence>
<sequence length="360" mass="39596">MYRPFVLIGMAAAMYMTPVAADELSDVSQLLRAGQHTAALNKADAFLKQNPREPQMRFLKGVILTEQNKKTEAIDVFTRLTKDYPTLPEPYNNLAVLYASAGEYEKARAALDQAIRTNPAYATAYENLGDVHAKLASQAYDKALQLDRNNNAAQSKLTMVRTLVGSTALPPVAAASPAPEPAPAPARPVPPPVVPDVKPRQPAVEAVPSPTVVAERKPEPAPVPPPVRPAEEDKRRAEQEKARAAADATRSEVLRAVDSWARAWSARDVGAYLNAYARDFALPAGQSRKVWEAERRARIEDKKRISVQIVAPQVAVNGDTATVRFRQNYDSDRFKSDSRKTLVLKKQGSAWRIQQERTGN</sequence>
<dbReference type="PANTHER" id="PTHR44858">
    <property type="entry name" value="TETRATRICOPEPTIDE REPEAT PROTEIN 6"/>
    <property type="match status" value="1"/>
</dbReference>
<feature type="chain" id="PRO_5035147975" description="Cds6 C-terminal domain-containing protein" evidence="5">
    <location>
        <begin position="22"/>
        <end position="360"/>
    </location>
</feature>
<feature type="signal peptide" evidence="5">
    <location>
        <begin position="1"/>
        <end position="21"/>
    </location>
</feature>
<evidence type="ECO:0000259" key="6">
    <source>
        <dbReference type="Pfam" id="PF24125"/>
    </source>
</evidence>
<dbReference type="InterPro" id="IPR050498">
    <property type="entry name" value="Ycf3"/>
</dbReference>
<feature type="repeat" description="TPR" evidence="3">
    <location>
        <begin position="88"/>
        <end position="121"/>
    </location>
</feature>
<dbReference type="EMBL" id="BMCG01000003">
    <property type="protein sequence ID" value="GGC10289.1"/>
    <property type="molecule type" value="Genomic_DNA"/>
</dbReference>
<dbReference type="InterPro" id="IPR032710">
    <property type="entry name" value="NTF2-like_dom_sf"/>
</dbReference>
<feature type="compositionally biased region" description="Basic and acidic residues" evidence="4">
    <location>
        <begin position="229"/>
        <end position="246"/>
    </location>
</feature>
<proteinExistence type="predicted"/>
<dbReference type="PROSITE" id="PS50005">
    <property type="entry name" value="TPR"/>
    <property type="match status" value="1"/>
</dbReference>
<feature type="compositionally biased region" description="Pro residues" evidence="4">
    <location>
        <begin position="178"/>
        <end position="194"/>
    </location>
</feature>
<dbReference type="InterPro" id="IPR019734">
    <property type="entry name" value="TPR_rpt"/>
</dbReference>
<evidence type="ECO:0000256" key="4">
    <source>
        <dbReference type="SAM" id="MobiDB-lite"/>
    </source>
</evidence>
<keyword evidence="2 3" id="KW-0802">TPR repeat</keyword>
<keyword evidence="8" id="KW-1185">Reference proteome</keyword>
<evidence type="ECO:0000256" key="2">
    <source>
        <dbReference type="ARBA" id="ARBA00022803"/>
    </source>
</evidence>
<dbReference type="SUPFAM" id="SSF54427">
    <property type="entry name" value="NTF2-like"/>
    <property type="match status" value="1"/>
</dbReference>
<dbReference type="Gene3D" id="1.25.40.10">
    <property type="entry name" value="Tetratricopeptide repeat domain"/>
    <property type="match status" value="1"/>
</dbReference>
<dbReference type="PANTHER" id="PTHR44858:SF1">
    <property type="entry name" value="UDP-N-ACETYLGLUCOSAMINE--PEPTIDE N-ACETYLGLUCOSAMINYLTRANSFERASE SPINDLY-RELATED"/>
    <property type="match status" value="1"/>
</dbReference>
<organism evidence="7 8">
    <name type="scientific">Oxalicibacterium flavum</name>
    <dbReference type="NCBI Taxonomy" id="179467"/>
    <lineage>
        <taxon>Bacteria</taxon>
        <taxon>Pseudomonadati</taxon>
        <taxon>Pseudomonadota</taxon>
        <taxon>Betaproteobacteria</taxon>
        <taxon>Burkholderiales</taxon>
        <taxon>Oxalobacteraceae</taxon>
        <taxon>Oxalicibacterium</taxon>
    </lineage>
</organism>
<dbReference type="SUPFAM" id="SSF48452">
    <property type="entry name" value="TPR-like"/>
    <property type="match status" value="1"/>
</dbReference>
<dbReference type="Pfam" id="PF13432">
    <property type="entry name" value="TPR_16"/>
    <property type="match status" value="1"/>
</dbReference>